<feature type="transmembrane region" description="Helical" evidence="2">
    <location>
        <begin position="363"/>
        <end position="379"/>
    </location>
</feature>
<evidence type="ECO:0000256" key="1">
    <source>
        <dbReference type="SAM" id="MobiDB-lite"/>
    </source>
</evidence>
<feature type="transmembrane region" description="Helical" evidence="2">
    <location>
        <begin position="129"/>
        <end position="149"/>
    </location>
</feature>
<keyword evidence="2" id="KW-0472">Membrane</keyword>
<dbReference type="PIRSF" id="PIRSF028704">
    <property type="entry name" value="UPC028704"/>
    <property type="match status" value="1"/>
</dbReference>
<evidence type="ECO:0000313" key="4">
    <source>
        <dbReference type="Proteomes" id="UP000435138"/>
    </source>
</evidence>
<keyword evidence="2" id="KW-1133">Transmembrane helix</keyword>
<proteinExistence type="predicted"/>
<feature type="transmembrane region" description="Helical" evidence="2">
    <location>
        <begin position="336"/>
        <end position="351"/>
    </location>
</feature>
<evidence type="ECO:0000256" key="2">
    <source>
        <dbReference type="SAM" id="Phobius"/>
    </source>
</evidence>
<gene>
    <name evidence="3" type="ORF">GAO09_28365</name>
</gene>
<evidence type="ECO:0000313" key="3">
    <source>
        <dbReference type="EMBL" id="MQY49947.1"/>
    </source>
</evidence>
<organism evidence="3 4">
    <name type="scientific">Endobacterium cereale</name>
    <dbReference type="NCBI Taxonomy" id="2663029"/>
    <lineage>
        <taxon>Bacteria</taxon>
        <taxon>Pseudomonadati</taxon>
        <taxon>Pseudomonadota</taxon>
        <taxon>Alphaproteobacteria</taxon>
        <taxon>Hyphomicrobiales</taxon>
        <taxon>Rhizobiaceae</taxon>
        <taxon>Endobacterium</taxon>
    </lineage>
</organism>
<dbReference type="PANTHER" id="PTHR38592">
    <property type="entry name" value="BLL4819 PROTEIN"/>
    <property type="match status" value="1"/>
</dbReference>
<dbReference type="PANTHER" id="PTHR38592:SF3">
    <property type="entry name" value="BLL4819 PROTEIN"/>
    <property type="match status" value="1"/>
</dbReference>
<reference evidence="3 4" key="1">
    <citation type="submission" date="2019-11" db="EMBL/GenBank/DDBJ databases">
        <title>Genome analysis of Rhizobacterium cereale a novel genus and species isolated from maize roots in North Spain.</title>
        <authorList>
            <person name="Menendez E."/>
            <person name="Flores-Felix J.D."/>
            <person name="Ramirez-Bahena M.-H."/>
            <person name="Igual J.M."/>
            <person name="Garcia-Fraile P."/>
            <person name="Peix A."/>
            <person name="Velazquez E."/>
        </authorList>
    </citation>
    <scope>NUCLEOTIDE SEQUENCE [LARGE SCALE GENOMIC DNA]</scope>
    <source>
        <strain evidence="3 4">RZME27</strain>
    </source>
</reference>
<keyword evidence="4" id="KW-1185">Reference proteome</keyword>
<dbReference type="EMBL" id="WIXI01000051">
    <property type="protein sequence ID" value="MQY49947.1"/>
    <property type="molecule type" value="Genomic_DNA"/>
</dbReference>
<feature type="transmembrane region" description="Helical" evidence="2">
    <location>
        <begin position="12"/>
        <end position="32"/>
    </location>
</feature>
<dbReference type="Proteomes" id="UP000435138">
    <property type="component" value="Unassembled WGS sequence"/>
</dbReference>
<feature type="transmembrane region" description="Helical" evidence="2">
    <location>
        <begin position="239"/>
        <end position="262"/>
    </location>
</feature>
<feature type="transmembrane region" description="Helical" evidence="2">
    <location>
        <begin position="313"/>
        <end position="330"/>
    </location>
</feature>
<dbReference type="InterPro" id="IPR014550">
    <property type="entry name" value="UCP028704_OpgC"/>
</dbReference>
<accession>A0A6A8AJA2</accession>
<dbReference type="Pfam" id="PF10129">
    <property type="entry name" value="OpgC_C"/>
    <property type="match status" value="1"/>
</dbReference>
<feature type="transmembrane region" description="Helical" evidence="2">
    <location>
        <begin position="203"/>
        <end position="227"/>
    </location>
</feature>
<comment type="caution">
    <text evidence="3">The sequence shown here is derived from an EMBL/GenBank/DDBJ whole genome shotgun (WGS) entry which is preliminary data.</text>
</comment>
<feature type="transmembrane region" description="Helical" evidence="2">
    <location>
        <begin position="83"/>
        <end position="109"/>
    </location>
</feature>
<keyword evidence="2" id="KW-0812">Transmembrane</keyword>
<name>A0A6A8AJA2_9HYPH</name>
<feature type="region of interest" description="Disordered" evidence="1">
    <location>
        <begin position="389"/>
        <end position="423"/>
    </location>
</feature>
<feature type="transmembrane region" description="Helical" evidence="2">
    <location>
        <begin position="44"/>
        <end position="62"/>
    </location>
</feature>
<protein>
    <submittedName>
        <fullName evidence="3">DUF1624 domain-containing protein</fullName>
    </submittedName>
</protein>
<dbReference type="RefSeq" id="WP_153360152.1">
    <property type="nucleotide sequence ID" value="NZ_JAYKOO010000003.1"/>
</dbReference>
<sequence length="423" mass="47614">MKRFEIIDGLRGYFLVFMLINHLVFAGGYWLVKINHNQLAFVEDAQGFVFLSGLLIGMVYVRKMAKNGYEAGRNAIYSRAFELYRYAMGIVLVALAAQMVLPGAYYIWYNWLGYTTFDDPLRLAAVATFFFQPTFMDILPQYIVYMIFAPMLVKLVIDGKWAYVMIGSLIVWMAGQIGVQKLISDPINAFLMRADDQGMRTSFNLFGWQIVFYSALVLGALTSLGRIPWTKIFSPENSFIPLAAVSVCLFFLPLRIMTAYGWMPPELAAKFASLEIRTDFSVVYLLNFMAAASLMTWMLIAGPKHPAVWVRKIANALVWVFSIRFLQLLGRHSLHVYVWHVAIVYAVYYFDGRSPELSQFTKAMIAVVGVALLALPALWRERDKFFGTAEDNAPAPRGQNGQPAVGAKATAKASVPATRPRTA</sequence>
<dbReference type="AlphaFoldDB" id="A0A6A8AJA2"/>
<feature type="transmembrane region" description="Helical" evidence="2">
    <location>
        <begin position="282"/>
        <end position="301"/>
    </location>
</feature>